<dbReference type="PANTHER" id="PTHR24113:SF12">
    <property type="entry name" value="RAN GTPASE-ACTIVATING PROTEIN 1"/>
    <property type="match status" value="1"/>
</dbReference>
<feature type="region of interest" description="Disordered" evidence="4">
    <location>
        <begin position="119"/>
        <end position="145"/>
    </location>
</feature>
<dbReference type="Gene3D" id="3.80.10.10">
    <property type="entry name" value="Ribonuclease Inhibitor"/>
    <property type="match status" value="2"/>
</dbReference>
<name>A0A8K0F429_ANDGO</name>
<dbReference type="InterPro" id="IPR027038">
    <property type="entry name" value="RanGap"/>
</dbReference>
<feature type="region of interest" description="Disordered" evidence="4">
    <location>
        <begin position="760"/>
        <end position="880"/>
    </location>
</feature>
<keyword evidence="1" id="KW-0343">GTPase activation</keyword>
<dbReference type="SUPFAM" id="SSF52047">
    <property type="entry name" value="RNI-like"/>
    <property type="match status" value="1"/>
</dbReference>
<feature type="compositionally biased region" description="Polar residues" evidence="4">
    <location>
        <begin position="1"/>
        <end position="22"/>
    </location>
</feature>
<evidence type="ECO:0000256" key="1">
    <source>
        <dbReference type="ARBA" id="ARBA00022468"/>
    </source>
</evidence>
<dbReference type="InterPro" id="IPR001611">
    <property type="entry name" value="Leu-rich_rpt"/>
</dbReference>
<comment type="caution">
    <text evidence="5">The sequence shown here is derived from an EMBL/GenBank/DDBJ whole genome shotgun (WGS) entry which is preliminary data.</text>
</comment>
<feature type="compositionally biased region" description="Polar residues" evidence="4">
    <location>
        <begin position="866"/>
        <end position="880"/>
    </location>
</feature>
<organism evidence="5 6">
    <name type="scientific">Andalucia godoyi</name>
    <name type="common">Flagellate</name>
    <dbReference type="NCBI Taxonomy" id="505711"/>
    <lineage>
        <taxon>Eukaryota</taxon>
        <taxon>Discoba</taxon>
        <taxon>Jakobida</taxon>
        <taxon>Andalucina</taxon>
        <taxon>Andaluciidae</taxon>
        <taxon>Andalucia</taxon>
    </lineage>
</organism>
<evidence type="ECO:0000256" key="2">
    <source>
        <dbReference type="ARBA" id="ARBA00022614"/>
    </source>
</evidence>
<dbReference type="GO" id="GO:0005096">
    <property type="term" value="F:GTPase activator activity"/>
    <property type="evidence" value="ECO:0007669"/>
    <property type="project" value="UniProtKB-KW"/>
</dbReference>
<feature type="compositionally biased region" description="Polar residues" evidence="4">
    <location>
        <begin position="282"/>
        <end position="325"/>
    </location>
</feature>
<keyword evidence="2" id="KW-0433">Leucine-rich repeat</keyword>
<feature type="region of interest" description="Disordered" evidence="4">
    <location>
        <begin position="267"/>
        <end position="325"/>
    </location>
</feature>
<feature type="compositionally biased region" description="Low complexity" evidence="4">
    <location>
        <begin position="788"/>
        <end position="830"/>
    </location>
</feature>
<evidence type="ECO:0000313" key="6">
    <source>
        <dbReference type="Proteomes" id="UP000799049"/>
    </source>
</evidence>
<dbReference type="Pfam" id="PF13516">
    <property type="entry name" value="LRR_6"/>
    <property type="match status" value="4"/>
</dbReference>
<dbReference type="OrthoDB" id="427001at2759"/>
<feature type="compositionally biased region" description="Low complexity" evidence="4">
    <location>
        <begin position="23"/>
        <end position="35"/>
    </location>
</feature>
<evidence type="ECO:0000313" key="5">
    <source>
        <dbReference type="EMBL" id="KAF0852314.1"/>
    </source>
</evidence>
<dbReference type="Proteomes" id="UP000799049">
    <property type="component" value="Unassembled WGS sequence"/>
</dbReference>
<dbReference type="SMART" id="SM00368">
    <property type="entry name" value="LRR_RI"/>
    <property type="match status" value="9"/>
</dbReference>
<sequence>MFRPSTSQANTATRSAKGSSSTQQQQQQPQQPQQQHVSTIPFLYRDVFEAYLTDLHLRTSPEIEARFLSWMNPAFQKGELILSNARIGSRTCVALAKLFSSTVPQQAHAQQFQNSNQTTISANGSTSVQNSYGVPSTPSSPEQQQLAPASIPALVVIDVRNNRIKDNGVTALAYAISPRTKSVFLDDNDITSQGAIALAKSLATLTASQGESFALDELSIANNPVGAHAISLLMESVCVLSWNVSHCSVVGEEQIVHAMAASLAVSTGPPPPSQALSSSSPMKNTAKSLSHNQRMMSPRSTLDGSPQQSHYGSSNGSSPPKKTGAQQISVQSLVARECGLCAPLALLIPKALEFNTALTVLDFRQNFLSDDFLAALAYAISQSGIPGLRVLNLSANRIMGDGVVVLVRSLQEKNLCLEYMDLSDNVLGDEAAIALSELPGCHELSLARCGVTAVAAEAFSQAAIEFASLQSESTQPPPCPYCDCSRDIPQLGNIHRLRLDGNGIRDAGAVSLARGLAHFSHLSLEDCKIGDEGALSLTLYALFSISLRGNHVTPIGGRIIAREIVRNPVIQTVDLKGNQLDLASLTVIQKHCEANRARKREREPKRLEREIARLNFIGDKLQLARDELTKVRKERQNEEGKVADDEDLMRMLRAEQESTRKQILETIEAEKKRTSQFNEKIVEKELEKKKVQDEIARDIEKLEKKYQEESEKRAEMEADFARRFEGGNAKLDLRAEYEAQLQNYAKMAEFYEKAIRDVQTQMSAAKKEKEAIQQAILNGGPTTKKPESAAASKSSKPSSGAKAGKSAPAPAPASKAAPAAAPAPKAATAKKAAEKPAEVKKPAAANTDGAKKPTPGMYPSTREESSSSLKNSARGSTTGS</sequence>
<keyword evidence="3" id="KW-0677">Repeat</keyword>
<gene>
    <name evidence="5" type="ORF">ANDGO_08098</name>
</gene>
<dbReference type="GO" id="GO:0006913">
    <property type="term" value="P:nucleocytoplasmic transport"/>
    <property type="evidence" value="ECO:0007669"/>
    <property type="project" value="TreeGrafter"/>
</dbReference>
<proteinExistence type="predicted"/>
<dbReference type="AlphaFoldDB" id="A0A8K0F429"/>
<dbReference type="GO" id="GO:0005634">
    <property type="term" value="C:nucleus"/>
    <property type="evidence" value="ECO:0007669"/>
    <property type="project" value="TreeGrafter"/>
</dbReference>
<feature type="compositionally biased region" description="Basic and acidic residues" evidence="4">
    <location>
        <begin position="831"/>
        <end position="841"/>
    </location>
</feature>
<dbReference type="InterPro" id="IPR032675">
    <property type="entry name" value="LRR_dom_sf"/>
</dbReference>
<keyword evidence="6" id="KW-1185">Reference proteome</keyword>
<reference evidence="5" key="1">
    <citation type="submission" date="2019-09" db="EMBL/GenBank/DDBJ databases">
        <title>The Mitochondrial Proteome of the Jakobid, Andalucia godoyi, a Protist With the Most Gene-Rich and Bacteria-Like Mitochondrial Genome.</title>
        <authorList>
            <person name="Gray M.W."/>
            <person name="Burger G."/>
            <person name="Derelle R."/>
            <person name="Klimes V."/>
            <person name="Leger M."/>
            <person name="Sarrasin M."/>
            <person name="Vlcek C."/>
            <person name="Roger A.J."/>
            <person name="Elias M."/>
            <person name="Lang B.F."/>
        </authorList>
    </citation>
    <scope>NUCLEOTIDE SEQUENCE</scope>
    <source>
        <strain evidence="5">And28</strain>
    </source>
</reference>
<evidence type="ECO:0000256" key="4">
    <source>
        <dbReference type="SAM" id="MobiDB-lite"/>
    </source>
</evidence>
<feature type="region of interest" description="Disordered" evidence="4">
    <location>
        <begin position="1"/>
        <end position="36"/>
    </location>
</feature>
<accession>A0A8K0F429</accession>
<protein>
    <submittedName>
        <fullName evidence="5">Mitochondrial LRR_RI and DUF4200 domain-containing protein</fullName>
    </submittedName>
</protein>
<dbReference type="PANTHER" id="PTHR24113">
    <property type="entry name" value="RAN GTPASE-ACTIVATING PROTEIN 1"/>
    <property type="match status" value="1"/>
</dbReference>
<evidence type="ECO:0000256" key="3">
    <source>
        <dbReference type="ARBA" id="ARBA00022737"/>
    </source>
</evidence>
<dbReference type="GO" id="GO:0005829">
    <property type="term" value="C:cytosol"/>
    <property type="evidence" value="ECO:0007669"/>
    <property type="project" value="TreeGrafter"/>
</dbReference>
<dbReference type="GO" id="GO:0031267">
    <property type="term" value="F:small GTPase binding"/>
    <property type="evidence" value="ECO:0007669"/>
    <property type="project" value="TreeGrafter"/>
</dbReference>
<dbReference type="GO" id="GO:0048471">
    <property type="term" value="C:perinuclear region of cytoplasm"/>
    <property type="evidence" value="ECO:0007669"/>
    <property type="project" value="TreeGrafter"/>
</dbReference>
<dbReference type="EMBL" id="VRVR01000046">
    <property type="protein sequence ID" value="KAF0852314.1"/>
    <property type="molecule type" value="Genomic_DNA"/>
</dbReference>